<keyword evidence="9" id="KW-0645">Protease</keyword>
<dbReference type="Pfam" id="PF01694">
    <property type="entry name" value="Rhomboid"/>
    <property type="match status" value="1"/>
</dbReference>
<dbReference type="EC" id="3.4.21.-" evidence="9"/>
<comment type="subcellular location">
    <subcellularLocation>
        <location evidence="1">Membrane</location>
        <topology evidence="1">Multi-pass membrane protein</topology>
    </subcellularLocation>
</comment>
<keyword evidence="10" id="KW-1185">Reference proteome</keyword>
<feature type="domain" description="Peptidase S54 rhomboid" evidence="8">
    <location>
        <begin position="225"/>
        <end position="358"/>
    </location>
</feature>
<feature type="transmembrane region" description="Helical" evidence="7">
    <location>
        <begin position="320"/>
        <end position="336"/>
    </location>
</feature>
<feature type="transmembrane region" description="Helical" evidence="7">
    <location>
        <begin position="290"/>
        <end position="308"/>
    </location>
</feature>
<dbReference type="InterPro" id="IPR050925">
    <property type="entry name" value="Rhomboid_protease_S54"/>
</dbReference>
<evidence type="ECO:0000256" key="4">
    <source>
        <dbReference type="ARBA" id="ARBA00022801"/>
    </source>
</evidence>
<evidence type="ECO:0000256" key="7">
    <source>
        <dbReference type="SAM" id="Phobius"/>
    </source>
</evidence>
<sequence length="366" mass="42321">MFTRFIHNAYPVFVEEGFELLSDRKEVDIFSEDIDVVRFIKRHNTILYIINFWNMLNIDYDTFFHRNASYEKKLREFFEQLNCSHIIVLNLLITEEAMDFQNISEFHPGKDIYSVSWIVQLPTRKILVNKGDTDEVLNVKQLVHKVFNIIDPTYESEEENFRKYRDRIKRKIPLKERSSNTVLTYVLIGVNIIIWLLMELNGGSQDVNTLLSFGANEPFLVLKRDQYWRLVTSMFLHIGLSHLLYNSFALYLFGTRIERYYGKIKYLLIYFISGTIGSIASIFFSNTVSAGASGAIYGLLGALLYLAYKTRKEIDGLNTYTILVMALIGIGLGWIMPSIDNAAHVAGFLSGLFTGKTLICPWSKEK</sequence>
<feature type="transmembrane region" description="Helical" evidence="7">
    <location>
        <begin position="234"/>
        <end position="254"/>
    </location>
</feature>
<dbReference type="PANTHER" id="PTHR43731">
    <property type="entry name" value="RHOMBOID PROTEASE"/>
    <property type="match status" value="1"/>
</dbReference>
<gene>
    <name evidence="9" type="ORF">QBE51_03325</name>
</gene>
<dbReference type="RefSeq" id="WP_341877536.1">
    <property type="nucleotide sequence ID" value="NZ_CP121687.1"/>
</dbReference>
<dbReference type="InterPro" id="IPR035952">
    <property type="entry name" value="Rhomboid-like_sf"/>
</dbReference>
<evidence type="ECO:0000256" key="3">
    <source>
        <dbReference type="ARBA" id="ARBA00022692"/>
    </source>
</evidence>
<keyword evidence="5 7" id="KW-1133">Transmembrane helix</keyword>
<dbReference type="Gene3D" id="1.20.1540.10">
    <property type="entry name" value="Rhomboid-like"/>
    <property type="match status" value="1"/>
</dbReference>
<name>A0ABZ2Y5E3_9FIRM</name>
<dbReference type="InterPro" id="IPR022764">
    <property type="entry name" value="Peptidase_S54_rhomboid_dom"/>
</dbReference>
<dbReference type="GO" id="GO:0006508">
    <property type="term" value="P:proteolysis"/>
    <property type="evidence" value="ECO:0007669"/>
    <property type="project" value="UniProtKB-KW"/>
</dbReference>
<dbReference type="SUPFAM" id="SSF144091">
    <property type="entry name" value="Rhomboid-like"/>
    <property type="match status" value="1"/>
</dbReference>
<evidence type="ECO:0000256" key="5">
    <source>
        <dbReference type="ARBA" id="ARBA00022989"/>
    </source>
</evidence>
<evidence type="ECO:0000313" key="9">
    <source>
        <dbReference type="EMBL" id="WZL70572.1"/>
    </source>
</evidence>
<proteinExistence type="inferred from homology"/>
<dbReference type="GO" id="GO:0008233">
    <property type="term" value="F:peptidase activity"/>
    <property type="evidence" value="ECO:0007669"/>
    <property type="project" value="UniProtKB-KW"/>
</dbReference>
<reference evidence="9 10" key="1">
    <citation type="submission" date="2023-03" db="EMBL/GenBank/DDBJ databases">
        <title>Novel Species.</title>
        <authorList>
            <person name="Ma S."/>
        </authorList>
    </citation>
    <scope>NUCLEOTIDE SEQUENCE [LARGE SCALE GENOMIC DNA]</scope>
    <source>
        <strain evidence="9 10">LIND6LT2</strain>
    </source>
</reference>
<protein>
    <submittedName>
        <fullName evidence="9">Rhomboid family intramembrane serine protease</fullName>
        <ecNumber evidence="9">3.4.21.-</ecNumber>
    </submittedName>
</protein>
<organism evidence="9 10">
    <name type="scientific">Defluviitalea saccharophila</name>
    <dbReference type="NCBI Taxonomy" id="879970"/>
    <lineage>
        <taxon>Bacteria</taxon>
        <taxon>Bacillati</taxon>
        <taxon>Bacillota</taxon>
        <taxon>Clostridia</taxon>
        <taxon>Lachnospirales</taxon>
        <taxon>Defluviitaleaceae</taxon>
        <taxon>Defluviitalea</taxon>
    </lineage>
</organism>
<comment type="similarity">
    <text evidence="2">Belongs to the peptidase S54 family.</text>
</comment>
<dbReference type="PANTHER" id="PTHR43731:SF14">
    <property type="entry name" value="PRESENILIN-ASSOCIATED RHOMBOID-LIKE PROTEIN, MITOCHONDRIAL"/>
    <property type="match status" value="1"/>
</dbReference>
<feature type="transmembrane region" description="Helical" evidence="7">
    <location>
        <begin position="266"/>
        <end position="284"/>
    </location>
</feature>
<keyword evidence="6 7" id="KW-0472">Membrane</keyword>
<feature type="transmembrane region" description="Helical" evidence="7">
    <location>
        <begin position="179"/>
        <end position="198"/>
    </location>
</feature>
<accession>A0ABZ2Y5E3</accession>
<evidence type="ECO:0000256" key="6">
    <source>
        <dbReference type="ARBA" id="ARBA00023136"/>
    </source>
</evidence>
<dbReference type="Proteomes" id="UP001486565">
    <property type="component" value="Chromosome"/>
</dbReference>
<evidence type="ECO:0000256" key="2">
    <source>
        <dbReference type="ARBA" id="ARBA00009045"/>
    </source>
</evidence>
<keyword evidence="4 9" id="KW-0378">Hydrolase</keyword>
<evidence type="ECO:0000256" key="1">
    <source>
        <dbReference type="ARBA" id="ARBA00004141"/>
    </source>
</evidence>
<keyword evidence="3 7" id="KW-0812">Transmembrane</keyword>
<evidence type="ECO:0000313" key="10">
    <source>
        <dbReference type="Proteomes" id="UP001486565"/>
    </source>
</evidence>
<evidence type="ECO:0000259" key="8">
    <source>
        <dbReference type="Pfam" id="PF01694"/>
    </source>
</evidence>
<dbReference type="EMBL" id="CP121687">
    <property type="protein sequence ID" value="WZL70572.1"/>
    <property type="molecule type" value="Genomic_DNA"/>
</dbReference>